<dbReference type="Gramene" id="scaffold_201955.1">
    <property type="protein sequence ID" value="scaffold_201955.1"/>
    <property type="gene ID" value="scaffold_201955.1"/>
</dbReference>
<dbReference type="HOGENOM" id="CLU_098113_0_1_1"/>
<gene>
    <name evidence="3" type="ORF">ARALYDRAFT_894881</name>
</gene>
<dbReference type="Gene3D" id="3.10.20.90">
    <property type="entry name" value="Phosphatidylinositol 3-kinase Catalytic Subunit, Chain A, domain 1"/>
    <property type="match status" value="1"/>
</dbReference>
<evidence type="ECO:0000313" key="3">
    <source>
        <dbReference type="EMBL" id="EFH63578.1"/>
    </source>
</evidence>
<dbReference type="Proteomes" id="UP000008694">
    <property type="component" value="Unassembled WGS sequence"/>
</dbReference>
<organism evidence="4">
    <name type="scientific">Arabidopsis lyrata subsp. lyrata</name>
    <name type="common">Lyre-leaved rock-cress</name>
    <dbReference type="NCBI Taxonomy" id="81972"/>
    <lineage>
        <taxon>Eukaryota</taxon>
        <taxon>Viridiplantae</taxon>
        <taxon>Streptophyta</taxon>
        <taxon>Embryophyta</taxon>
        <taxon>Tracheophyta</taxon>
        <taxon>Spermatophyta</taxon>
        <taxon>Magnoliopsida</taxon>
        <taxon>eudicotyledons</taxon>
        <taxon>Gunneridae</taxon>
        <taxon>Pentapetalae</taxon>
        <taxon>rosids</taxon>
        <taxon>malvids</taxon>
        <taxon>Brassicales</taxon>
        <taxon>Brassicaceae</taxon>
        <taxon>Camelineae</taxon>
        <taxon>Arabidopsis</taxon>
    </lineage>
</organism>
<dbReference type="eggNOG" id="ENOG502RXH8">
    <property type="taxonomic scope" value="Eukaryota"/>
</dbReference>
<keyword evidence="4" id="KW-1185">Reference proteome</keyword>
<evidence type="ECO:0000259" key="2">
    <source>
        <dbReference type="SMART" id="SM00666"/>
    </source>
</evidence>
<protein>
    <recommendedName>
        <fullName evidence="2">PB1 domain-containing protein</fullName>
    </recommendedName>
</protein>
<dbReference type="InterPro" id="IPR000270">
    <property type="entry name" value="PB1_dom"/>
</dbReference>
<dbReference type="PANTHER" id="PTHR31066">
    <property type="entry name" value="OS05G0427100 PROTEIN-RELATED"/>
    <property type="match status" value="1"/>
</dbReference>
<reference evidence="4" key="1">
    <citation type="journal article" date="2011" name="Nat. Genet.">
        <title>The Arabidopsis lyrata genome sequence and the basis of rapid genome size change.</title>
        <authorList>
            <person name="Hu T.T."/>
            <person name="Pattyn P."/>
            <person name="Bakker E.G."/>
            <person name="Cao J."/>
            <person name="Cheng J.-F."/>
            <person name="Clark R.M."/>
            <person name="Fahlgren N."/>
            <person name="Fawcett J.A."/>
            <person name="Grimwood J."/>
            <person name="Gundlach H."/>
            <person name="Haberer G."/>
            <person name="Hollister J.D."/>
            <person name="Ossowski S."/>
            <person name="Ottilar R.P."/>
            <person name="Salamov A.A."/>
            <person name="Schneeberger K."/>
            <person name="Spannagl M."/>
            <person name="Wang X."/>
            <person name="Yang L."/>
            <person name="Nasrallah M.E."/>
            <person name="Bergelson J."/>
            <person name="Carrington J.C."/>
            <person name="Gaut B.S."/>
            <person name="Schmutz J."/>
            <person name="Mayer K.F.X."/>
            <person name="Van de Peer Y."/>
            <person name="Grigoriev I.V."/>
            <person name="Nordborg M."/>
            <person name="Weigel D."/>
            <person name="Guo Y.-L."/>
        </authorList>
    </citation>
    <scope>NUCLEOTIDE SEQUENCE [LARGE SCALE GENOMIC DNA]</scope>
    <source>
        <strain evidence="4">cv. MN47</strain>
    </source>
</reference>
<dbReference type="OrthoDB" id="1914296at2759"/>
<dbReference type="Pfam" id="PF00564">
    <property type="entry name" value="PB1"/>
    <property type="match status" value="1"/>
</dbReference>
<dbReference type="EMBL" id="GL348714">
    <property type="protein sequence ID" value="EFH63578.1"/>
    <property type="molecule type" value="Genomic_DNA"/>
</dbReference>
<dbReference type="SMART" id="SM00666">
    <property type="entry name" value="PB1"/>
    <property type="match status" value="1"/>
</dbReference>
<evidence type="ECO:0000313" key="4">
    <source>
        <dbReference type="Proteomes" id="UP000008694"/>
    </source>
</evidence>
<dbReference type="SUPFAM" id="SSF54277">
    <property type="entry name" value="CAD &amp; PB1 domains"/>
    <property type="match status" value="1"/>
</dbReference>
<dbReference type="AlphaFoldDB" id="D7KYC8"/>
<sequence length="180" mass="19851">MAPNPTTVKFLCSYDGRITPRYPDGKLRYQGGHTRVLSVPRSISFTELTKKLGEICGIAVSSLRCQLPTDDLDALVTVSSDEDLKNLMEEYDIATTTHVKIHVFLSPLKSTRTTTNSSPPTSTTSSSSSKSSKSRSRSPPSPSTSETCQSCVERSMRNNGSYVHRSPSNNQFYLFNNCDK</sequence>
<dbReference type="PANTHER" id="PTHR31066:SF102">
    <property type="entry name" value="PB1 DOMAIN-CONTAINING PROTEIN"/>
    <property type="match status" value="1"/>
</dbReference>
<name>D7KYC8_ARALL</name>
<proteinExistence type="predicted"/>
<accession>D7KYC8</accession>
<dbReference type="CDD" id="cd06410">
    <property type="entry name" value="PB1_UP2"/>
    <property type="match status" value="1"/>
</dbReference>
<feature type="region of interest" description="Disordered" evidence="1">
    <location>
        <begin position="110"/>
        <end position="152"/>
    </location>
</feature>
<evidence type="ECO:0000256" key="1">
    <source>
        <dbReference type="SAM" id="MobiDB-lite"/>
    </source>
</evidence>
<feature type="compositionally biased region" description="Low complexity" evidence="1">
    <location>
        <begin position="110"/>
        <end position="131"/>
    </location>
</feature>
<feature type="domain" description="PB1" evidence="2">
    <location>
        <begin position="22"/>
        <end position="106"/>
    </location>
</feature>
<dbReference type="KEGG" id="aly:9323383"/>
<dbReference type="InterPro" id="IPR053198">
    <property type="entry name" value="Gynoecium_Dev_Regulator"/>
</dbReference>
<dbReference type="STRING" id="81972.D7KYC8"/>